<proteinExistence type="predicted"/>
<dbReference type="PANTHER" id="PTHR31890">
    <property type="entry name" value="PLANT INVERTASE/PECTIN METHYLESTERASE INHIBITOR SUPERFAMILY PROTEIN"/>
    <property type="match status" value="1"/>
</dbReference>
<feature type="domain" description="Pectinesterase inhibitor" evidence="2">
    <location>
        <begin position="28"/>
        <end position="169"/>
    </location>
</feature>
<feature type="transmembrane region" description="Helical" evidence="1">
    <location>
        <begin position="7"/>
        <end position="28"/>
    </location>
</feature>
<evidence type="ECO:0000259" key="2">
    <source>
        <dbReference type="SMART" id="SM00856"/>
    </source>
</evidence>
<dbReference type="InterPro" id="IPR035513">
    <property type="entry name" value="Invertase/methylesterase_inhib"/>
</dbReference>
<dbReference type="PANTHER" id="PTHR31890:SF18">
    <property type="entry name" value="P18 PROTEIN"/>
    <property type="match status" value="1"/>
</dbReference>
<organism evidence="3 4">
    <name type="scientific">Capsicum annuum</name>
    <name type="common">Capsicum pepper</name>
    <dbReference type="NCBI Taxonomy" id="4072"/>
    <lineage>
        <taxon>Eukaryota</taxon>
        <taxon>Viridiplantae</taxon>
        <taxon>Streptophyta</taxon>
        <taxon>Embryophyta</taxon>
        <taxon>Tracheophyta</taxon>
        <taxon>Spermatophyta</taxon>
        <taxon>Magnoliopsida</taxon>
        <taxon>eudicotyledons</taxon>
        <taxon>Gunneridae</taxon>
        <taxon>Pentapetalae</taxon>
        <taxon>asterids</taxon>
        <taxon>lamiids</taxon>
        <taxon>Solanales</taxon>
        <taxon>Solanaceae</taxon>
        <taxon>Solanoideae</taxon>
        <taxon>Capsiceae</taxon>
        <taxon>Capsicum</taxon>
    </lineage>
</organism>
<keyword evidence="1" id="KW-0472">Membrane</keyword>
<evidence type="ECO:0000256" key="1">
    <source>
        <dbReference type="SAM" id="Phobius"/>
    </source>
</evidence>
<dbReference type="Gene3D" id="1.20.140.40">
    <property type="entry name" value="Invertase/pectin methylesterase inhibitor family protein"/>
    <property type="match status" value="1"/>
</dbReference>
<keyword evidence="1" id="KW-1133">Transmembrane helix</keyword>
<reference evidence="3 4" key="2">
    <citation type="journal article" date="2017" name="Genome Biol.">
        <title>New reference genome sequences of hot pepper reveal the massive evolution of plant disease-resistance genes by retroduplication.</title>
        <authorList>
            <person name="Kim S."/>
            <person name="Park J."/>
            <person name="Yeom S.I."/>
            <person name="Kim Y.M."/>
            <person name="Seo E."/>
            <person name="Kim K.T."/>
            <person name="Kim M.S."/>
            <person name="Lee J.M."/>
            <person name="Cheong K."/>
            <person name="Shin H.S."/>
            <person name="Kim S.B."/>
            <person name="Han K."/>
            <person name="Lee J."/>
            <person name="Park M."/>
            <person name="Lee H.A."/>
            <person name="Lee H.Y."/>
            <person name="Lee Y."/>
            <person name="Oh S."/>
            <person name="Lee J.H."/>
            <person name="Choi E."/>
            <person name="Choi E."/>
            <person name="Lee S.E."/>
            <person name="Jeon J."/>
            <person name="Kim H."/>
            <person name="Choi G."/>
            <person name="Song H."/>
            <person name="Lee J."/>
            <person name="Lee S.C."/>
            <person name="Kwon J.K."/>
            <person name="Lee H.Y."/>
            <person name="Koo N."/>
            <person name="Hong Y."/>
            <person name="Kim R.W."/>
            <person name="Kang W.H."/>
            <person name="Huh J.H."/>
            <person name="Kang B.C."/>
            <person name="Yang T.J."/>
            <person name="Lee Y.H."/>
            <person name="Bennetzen J.L."/>
            <person name="Choi D."/>
        </authorList>
    </citation>
    <scope>NUCLEOTIDE SEQUENCE [LARGE SCALE GENOMIC DNA]</scope>
    <source>
        <strain evidence="4">cv. CM334</strain>
    </source>
</reference>
<dbReference type="SUPFAM" id="SSF101148">
    <property type="entry name" value="Plant invertase/pectin methylesterase inhibitor"/>
    <property type="match status" value="1"/>
</dbReference>
<protein>
    <recommendedName>
        <fullName evidence="2">Pectinesterase inhibitor domain-containing protein</fullName>
    </recommendedName>
</protein>
<gene>
    <name evidence="3" type="ORF">T459_30593</name>
</gene>
<dbReference type="Pfam" id="PF04043">
    <property type="entry name" value="PMEI"/>
    <property type="match status" value="1"/>
</dbReference>
<dbReference type="OrthoDB" id="1253263at2759"/>
<accession>A0A1U8F2K3</accession>
<dbReference type="GO" id="GO:0004857">
    <property type="term" value="F:enzyme inhibitor activity"/>
    <property type="evidence" value="ECO:0007669"/>
    <property type="project" value="InterPro"/>
</dbReference>
<dbReference type="AlphaFoldDB" id="A0A1U8F2K3"/>
<dbReference type="SMART" id="SM00856">
    <property type="entry name" value="PMEI"/>
    <property type="match status" value="1"/>
</dbReference>
<reference evidence="3 4" key="1">
    <citation type="journal article" date="2014" name="Nat. Genet.">
        <title>Genome sequence of the hot pepper provides insights into the evolution of pungency in Capsicum species.</title>
        <authorList>
            <person name="Kim S."/>
            <person name="Park M."/>
            <person name="Yeom S.I."/>
            <person name="Kim Y.M."/>
            <person name="Lee J.M."/>
            <person name="Lee H.A."/>
            <person name="Seo E."/>
            <person name="Choi J."/>
            <person name="Cheong K."/>
            <person name="Kim K.T."/>
            <person name="Jung K."/>
            <person name="Lee G.W."/>
            <person name="Oh S.K."/>
            <person name="Bae C."/>
            <person name="Kim S.B."/>
            <person name="Lee H.Y."/>
            <person name="Kim S.Y."/>
            <person name="Kim M.S."/>
            <person name="Kang B.C."/>
            <person name="Jo Y.D."/>
            <person name="Yang H.B."/>
            <person name="Jeong H.J."/>
            <person name="Kang W.H."/>
            <person name="Kwon J.K."/>
            <person name="Shin C."/>
            <person name="Lim J.Y."/>
            <person name="Park J.H."/>
            <person name="Huh J.H."/>
            <person name="Kim J.S."/>
            <person name="Kim B.D."/>
            <person name="Cohen O."/>
            <person name="Paran I."/>
            <person name="Suh M.C."/>
            <person name="Lee S.B."/>
            <person name="Kim Y.K."/>
            <person name="Shin Y."/>
            <person name="Noh S.J."/>
            <person name="Park J."/>
            <person name="Seo Y.S."/>
            <person name="Kwon S.Y."/>
            <person name="Kim H.A."/>
            <person name="Park J.M."/>
            <person name="Kim H.J."/>
            <person name="Choi S.B."/>
            <person name="Bosland P.W."/>
            <person name="Reeves G."/>
            <person name="Jo S.H."/>
            <person name="Lee B.W."/>
            <person name="Cho H.T."/>
            <person name="Choi H.S."/>
            <person name="Lee M.S."/>
            <person name="Yu Y."/>
            <person name="Do Choi Y."/>
            <person name="Park B.S."/>
            <person name="van Deynze A."/>
            <person name="Ashrafi H."/>
            <person name="Hill T."/>
            <person name="Kim W.T."/>
            <person name="Pai H.S."/>
            <person name="Ahn H.K."/>
            <person name="Yeam I."/>
            <person name="Giovannoni J.J."/>
            <person name="Rose J.K."/>
            <person name="Sorensen I."/>
            <person name="Lee S.J."/>
            <person name="Kim R.W."/>
            <person name="Choi I.Y."/>
            <person name="Choi B.S."/>
            <person name="Lim J.S."/>
            <person name="Lee Y.H."/>
            <person name="Choi D."/>
        </authorList>
    </citation>
    <scope>NUCLEOTIDE SEQUENCE [LARGE SCALE GENOMIC DNA]</scope>
    <source>
        <strain evidence="4">cv. CM334</strain>
    </source>
</reference>
<keyword evidence="1" id="KW-0812">Transmembrane</keyword>
<evidence type="ECO:0000313" key="3">
    <source>
        <dbReference type="EMBL" id="PHT66168.1"/>
    </source>
</evidence>
<dbReference type="KEGG" id="cann:107849845"/>
<dbReference type="OMA" id="TECEKEW"/>
<evidence type="ECO:0000313" key="4">
    <source>
        <dbReference type="Proteomes" id="UP000222542"/>
    </source>
</evidence>
<dbReference type="InterPro" id="IPR006501">
    <property type="entry name" value="Pectinesterase_inhib_dom"/>
</dbReference>
<comment type="caution">
    <text evidence="3">The sequence shown here is derived from an EMBL/GenBank/DDBJ whole genome shotgun (WGS) entry which is preliminary data.</text>
</comment>
<dbReference type="SMR" id="A0A1U8F2K3"/>
<keyword evidence="4" id="KW-1185">Reference proteome</keyword>
<dbReference type="PROSITE" id="PS51257">
    <property type="entry name" value="PROKAR_LIPOPROTEIN"/>
    <property type="match status" value="1"/>
</dbReference>
<dbReference type="EMBL" id="AYRZ02000012">
    <property type="protein sequence ID" value="PHT66168.1"/>
    <property type="molecule type" value="Genomic_DNA"/>
</dbReference>
<dbReference type="Proteomes" id="UP000222542">
    <property type="component" value="Unassembled WGS sequence"/>
</dbReference>
<name>A0A1U8F2K3_CAPAN</name>
<sequence>MASLYKLPILVILISSILCFFSSCSIIVHEDLLTKACTDTDKIKICTEILKNDKAVTAAATKELDLGLAIMKSTLAHTKETHDYLLKKKRVNPAYTDCEKGWFSMVDNLKNILERTTKNKGYKEDTDDYDFKVVGDAIGVCGSGLTRKKIVDPELTRRGDIVRTLISAADKPLTDLRRKTQNRT</sequence>
<dbReference type="Gramene" id="PHT66168">
    <property type="protein sequence ID" value="PHT66168"/>
    <property type="gene ID" value="T459_30593"/>
</dbReference>